<evidence type="ECO:0000256" key="1">
    <source>
        <dbReference type="SAM" id="Phobius"/>
    </source>
</evidence>
<dbReference type="WBParaSite" id="TCNE_0000230301-mRNA-1">
    <property type="protein sequence ID" value="TCNE_0000230301-mRNA-1"/>
    <property type="gene ID" value="TCNE_0000230301"/>
</dbReference>
<name>A0A183U1D3_TOXCA</name>
<feature type="transmembrane region" description="Helical" evidence="1">
    <location>
        <begin position="48"/>
        <end position="69"/>
    </location>
</feature>
<keyword evidence="1" id="KW-0812">Transmembrane</keyword>
<reference evidence="2 3" key="2">
    <citation type="submission" date="2018-11" db="EMBL/GenBank/DDBJ databases">
        <authorList>
            <consortium name="Pathogen Informatics"/>
        </authorList>
    </citation>
    <scope>NUCLEOTIDE SEQUENCE [LARGE SCALE GENOMIC DNA]</scope>
</reference>
<keyword evidence="3" id="KW-1185">Reference proteome</keyword>
<evidence type="ECO:0000313" key="3">
    <source>
        <dbReference type="Proteomes" id="UP000050794"/>
    </source>
</evidence>
<accession>A0A183U1D3</accession>
<dbReference type="Proteomes" id="UP000050794">
    <property type="component" value="Unassembled WGS sequence"/>
</dbReference>
<sequence length="126" mass="13669">MCITHAVQRVRLLHGVCTSHFCTSVIAVGSSLISTPKDACNFTYSFEHWLLVVAALDPIVAFVAAIVLVDGAASKTLIRFEGQHLHGAGVLSQMANSVQVPPMSPKAEHFVCNRNSLLKRISFPIR</sequence>
<keyword evidence="1" id="KW-0472">Membrane</keyword>
<dbReference type="EMBL" id="UYWY01002217">
    <property type="protein sequence ID" value="VDM27846.1"/>
    <property type="molecule type" value="Genomic_DNA"/>
</dbReference>
<proteinExistence type="predicted"/>
<gene>
    <name evidence="2" type="ORF">TCNE_LOCUS2303</name>
</gene>
<dbReference type="AlphaFoldDB" id="A0A183U1D3"/>
<evidence type="ECO:0000313" key="2">
    <source>
        <dbReference type="EMBL" id="VDM27846.1"/>
    </source>
</evidence>
<reference evidence="4" key="1">
    <citation type="submission" date="2016-06" db="UniProtKB">
        <authorList>
            <consortium name="WormBaseParasite"/>
        </authorList>
    </citation>
    <scope>IDENTIFICATION</scope>
</reference>
<organism evidence="3 4">
    <name type="scientific">Toxocara canis</name>
    <name type="common">Canine roundworm</name>
    <dbReference type="NCBI Taxonomy" id="6265"/>
    <lineage>
        <taxon>Eukaryota</taxon>
        <taxon>Metazoa</taxon>
        <taxon>Ecdysozoa</taxon>
        <taxon>Nematoda</taxon>
        <taxon>Chromadorea</taxon>
        <taxon>Rhabditida</taxon>
        <taxon>Spirurina</taxon>
        <taxon>Ascaridomorpha</taxon>
        <taxon>Ascaridoidea</taxon>
        <taxon>Toxocaridae</taxon>
        <taxon>Toxocara</taxon>
    </lineage>
</organism>
<protein>
    <submittedName>
        <fullName evidence="4">G_PROTEIN_RECEP_F1_2 domain-containing protein</fullName>
    </submittedName>
</protein>
<feature type="transmembrane region" description="Helical" evidence="1">
    <location>
        <begin position="12"/>
        <end position="33"/>
    </location>
</feature>
<evidence type="ECO:0000313" key="4">
    <source>
        <dbReference type="WBParaSite" id="TCNE_0000230301-mRNA-1"/>
    </source>
</evidence>
<keyword evidence="1" id="KW-1133">Transmembrane helix</keyword>